<accession>W6UUN8</accession>
<proteinExistence type="predicted"/>
<evidence type="ECO:0000313" key="2">
    <source>
        <dbReference type="Proteomes" id="UP000019149"/>
    </source>
</evidence>
<comment type="caution">
    <text evidence="1">The sequence shown here is derived from an EMBL/GenBank/DDBJ whole genome shotgun (WGS) entry which is preliminary data.</text>
</comment>
<keyword evidence="2" id="KW-1185">Reference proteome</keyword>
<name>W6UUN8_ECHGR</name>
<sequence length="182" mass="21456">MIFIYALNQNNLFWHKRIKFFYLNFNEFIWTPGSIVIRRMNGEGQTRFNAFSHMKESFVTLVFISVFLSAAHRRGLGEAHLHLGDKKFLEHSSKPEADLATFQFGWNILGQKSFPLLSFFCYLSNGGPRLKKSNRSKFEEEQIVNFKNFWHLILILTGQMQMSQQEKKRRCNLSSNQLYFLG</sequence>
<protein>
    <submittedName>
        <fullName evidence="1">Uncharacterized protein</fullName>
    </submittedName>
</protein>
<reference evidence="1 2" key="1">
    <citation type="journal article" date="2013" name="Nat. Genet.">
        <title>The genome of the hydatid tapeworm Echinococcus granulosus.</title>
        <authorList>
            <person name="Zheng H."/>
            <person name="Zhang W."/>
            <person name="Zhang L."/>
            <person name="Zhang Z."/>
            <person name="Li J."/>
            <person name="Lu G."/>
            <person name="Zhu Y."/>
            <person name="Wang Y."/>
            <person name="Huang Y."/>
            <person name="Liu J."/>
            <person name="Kang H."/>
            <person name="Chen J."/>
            <person name="Wang L."/>
            <person name="Chen A."/>
            <person name="Yu S."/>
            <person name="Gao Z."/>
            <person name="Jin L."/>
            <person name="Gu W."/>
            <person name="Wang Z."/>
            <person name="Zhao L."/>
            <person name="Shi B."/>
            <person name="Wen H."/>
            <person name="Lin R."/>
            <person name="Jones M.K."/>
            <person name="Brejova B."/>
            <person name="Vinar T."/>
            <person name="Zhao G."/>
            <person name="McManus D.P."/>
            <person name="Chen Z."/>
            <person name="Zhou Y."/>
            <person name="Wang S."/>
        </authorList>
    </citation>
    <scope>NUCLEOTIDE SEQUENCE [LARGE SCALE GENOMIC DNA]</scope>
</reference>
<organism evidence="1 2">
    <name type="scientific">Echinococcus granulosus</name>
    <name type="common">Hydatid tapeworm</name>
    <dbReference type="NCBI Taxonomy" id="6210"/>
    <lineage>
        <taxon>Eukaryota</taxon>
        <taxon>Metazoa</taxon>
        <taxon>Spiralia</taxon>
        <taxon>Lophotrochozoa</taxon>
        <taxon>Platyhelminthes</taxon>
        <taxon>Cestoda</taxon>
        <taxon>Eucestoda</taxon>
        <taxon>Cyclophyllidea</taxon>
        <taxon>Taeniidae</taxon>
        <taxon>Echinococcus</taxon>
        <taxon>Echinococcus granulosus group</taxon>
    </lineage>
</organism>
<dbReference type="EMBL" id="APAU02000094">
    <property type="protein sequence ID" value="EUB57109.1"/>
    <property type="molecule type" value="Genomic_DNA"/>
</dbReference>
<dbReference type="KEGG" id="egl:EGR_08057"/>
<dbReference type="GeneID" id="36343772"/>
<dbReference type="Proteomes" id="UP000019149">
    <property type="component" value="Unassembled WGS sequence"/>
</dbReference>
<dbReference type="RefSeq" id="XP_024348305.1">
    <property type="nucleotide sequence ID" value="XM_024497306.1"/>
</dbReference>
<evidence type="ECO:0000313" key="1">
    <source>
        <dbReference type="EMBL" id="EUB57109.1"/>
    </source>
</evidence>
<dbReference type="CTD" id="36343772"/>
<gene>
    <name evidence="1" type="ORF">EGR_08057</name>
</gene>
<dbReference type="AlphaFoldDB" id="W6UUN8"/>